<dbReference type="RefSeq" id="WP_160417453.1">
    <property type="nucleotide sequence ID" value="NZ_WTKP01000002.1"/>
</dbReference>
<evidence type="ECO:0000256" key="1">
    <source>
        <dbReference type="SAM" id="Phobius"/>
    </source>
</evidence>
<dbReference type="EMBL" id="WTKP01000002">
    <property type="protein sequence ID" value="MWJ27246.1"/>
    <property type="molecule type" value="Genomic_DNA"/>
</dbReference>
<keyword evidence="1" id="KW-0472">Membrane</keyword>
<name>A0A7X3GYT3_9GAMM</name>
<evidence type="ECO:0000313" key="3">
    <source>
        <dbReference type="Proteomes" id="UP000437638"/>
    </source>
</evidence>
<evidence type="ECO:0000313" key="2">
    <source>
        <dbReference type="EMBL" id="MWJ27246.1"/>
    </source>
</evidence>
<keyword evidence="3" id="KW-1185">Reference proteome</keyword>
<keyword evidence="1" id="KW-1133">Transmembrane helix</keyword>
<accession>A0A7X3GYT3</accession>
<dbReference type="AlphaFoldDB" id="A0A7X3GYT3"/>
<comment type="caution">
    <text evidence="2">The sequence shown here is derived from an EMBL/GenBank/DDBJ whole genome shotgun (WGS) entry which is preliminary data.</text>
</comment>
<gene>
    <name evidence="2" type="ORF">GPM19_03340</name>
</gene>
<reference evidence="2 3" key="1">
    <citation type="submission" date="2019-12" db="EMBL/GenBank/DDBJ databases">
        <title>Halomonas rutogse sp. nov. isolated from two lakes on Tibetan Plateau.</title>
        <authorList>
            <person name="Gao P."/>
        </authorList>
    </citation>
    <scope>NUCLEOTIDE SEQUENCE [LARGE SCALE GENOMIC DNA]</scope>
    <source>
        <strain evidence="2 3">ZH2S</strain>
    </source>
</reference>
<sequence>MDQSLNRAWEELERGLQQAIYYELIKDLILLAALCIFYGSYVCMSLIIKDLLMKA</sequence>
<organism evidence="2 3">
    <name type="scientific">Vreelandella zhuhanensis</name>
    <dbReference type="NCBI Taxonomy" id="2684210"/>
    <lineage>
        <taxon>Bacteria</taxon>
        <taxon>Pseudomonadati</taxon>
        <taxon>Pseudomonadota</taxon>
        <taxon>Gammaproteobacteria</taxon>
        <taxon>Oceanospirillales</taxon>
        <taxon>Halomonadaceae</taxon>
        <taxon>Vreelandella</taxon>
    </lineage>
</organism>
<protein>
    <submittedName>
        <fullName evidence="2">Uncharacterized protein</fullName>
    </submittedName>
</protein>
<feature type="transmembrane region" description="Helical" evidence="1">
    <location>
        <begin position="28"/>
        <end position="48"/>
    </location>
</feature>
<keyword evidence="1" id="KW-0812">Transmembrane</keyword>
<dbReference type="Proteomes" id="UP000437638">
    <property type="component" value="Unassembled WGS sequence"/>
</dbReference>
<proteinExistence type="predicted"/>